<evidence type="ECO:0000256" key="2">
    <source>
        <dbReference type="ARBA" id="ARBA00022475"/>
    </source>
</evidence>
<dbReference type="InterPro" id="IPR001173">
    <property type="entry name" value="Glyco_trans_2-like"/>
</dbReference>
<accession>A0A6M3M9A8</accession>
<dbReference type="PANTHER" id="PTHR43646">
    <property type="entry name" value="GLYCOSYLTRANSFERASE"/>
    <property type="match status" value="1"/>
</dbReference>
<dbReference type="EMBL" id="MT143866">
    <property type="protein sequence ID" value="QJB03924.1"/>
    <property type="molecule type" value="Genomic_DNA"/>
</dbReference>
<dbReference type="GO" id="GO:0016757">
    <property type="term" value="F:glycosyltransferase activity"/>
    <property type="evidence" value="ECO:0007669"/>
    <property type="project" value="UniProtKB-KW"/>
</dbReference>
<evidence type="ECO:0000259" key="6">
    <source>
        <dbReference type="Pfam" id="PF00535"/>
    </source>
</evidence>
<keyword evidence="4 8" id="KW-0808">Transferase</keyword>
<name>A0A6M3M9A8_9ZZZZ</name>
<protein>
    <submittedName>
        <fullName evidence="8">Putative glycosyltransferase</fullName>
    </submittedName>
</protein>
<dbReference type="GO" id="GO:0005886">
    <property type="term" value="C:plasma membrane"/>
    <property type="evidence" value="ECO:0007669"/>
    <property type="project" value="UniProtKB-SubCell"/>
</dbReference>
<evidence type="ECO:0000256" key="3">
    <source>
        <dbReference type="ARBA" id="ARBA00022676"/>
    </source>
</evidence>
<keyword evidence="3" id="KW-0328">Glycosyltransferase</keyword>
<feature type="domain" description="Glycosyltransferase 2-like" evidence="6">
    <location>
        <begin position="4"/>
        <end position="121"/>
    </location>
</feature>
<gene>
    <name evidence="7" type="ORF">MM171A00973_0024</name>
    <name evidence="8" type="ORF">MM171B00522_0004</name>
</gene>
<dbReference type="InterPro" id="IPR029044">
    <property type="entry name" value="Nucleotide-diphossugar_trans"/>
</dbReference>
<evidence type="ECO:0000256" key="1">
    <source>
        <dbReference type="ARBA" id="ARBA00004236"/>
    </source>
</evidence>
<comment type="subcellular location">
    <subcellularLocation>
        <location evidence="1">Cell membrane</location>
    </subcellularLocation>
</comment>
<sequence length="308" mass="32897">MEASVVIPAFNEEKFIGACLRSLRAQTVPPSEIIVVDNGSTDRTVEIAEELADRVIIIPDVGVVTLRQAGADAAKNPIIVSTDADTTHPDFWLEKLLRHFSDPDVVAVGGSIRASIPGPMEDLYAKGLSASASAGMFSGANMAFRRDALLKSGGYVKVKRAEDWALSTRLRNQGRIVYDPEAYVFTDVPFNRQLEFAALAANAGLLGIGATTRSPGSLGFSSGFYLASLGTIIDNVPDGLHHSQIAVAGLGLLSLFRGSMSPYRYKFLAGLLSGILGHHFVTEDVYDPVWIRINGSLFAGVTLLLAST</sequence>
<evidence type="ECO:0000256" key="5">
    <source>
        <dbReference type="ARBA" id="ARBA00023136"/>
    </source>
</evidence>
<dbReference type="PANTHER" id="PTHR43646:SF2">
    <property type="entry name" value="GLYCOSYLTRANSFERASE 2-LIKE DOMAIN-CONTAINING PROTEIN"/>
    <property type="match status" value="1"/>
</dbReference>
<dbReference type="AlphaFoldDB" id="A0A6M3M9A8"/>
<evidence type="ECO:0000313" key="7">
    <source>
        <dbReference type="EMBL" id="QJA99539.1"/>
    </source>
</evidence>
<dbReference type="SUPFAM" id="SSF53448">
    <property type="entry name" value="Nucleotide-diphospho-sugar transferases"/>
    <property type="match status" value="1"/>
</dbReference>
<keyword evidence="5" id="KW-0472">Membrane</keyword>
<dbReference type="Gene3D" id="3.90.550.10">
    <property type="entry name" value="Spore Coat Polysaccharide Biosynthesis Protein SpsA, Chain A"/>
    <property type="match status" value="1"/>
</dbReference>
<proteinExistence type="predicted"/>
<organism evidence="8">
    <name type="scientific">viral metagenome</name>
    <dbReference type="NCBI Taxonomy" id="1070528"/>
    <lineage>
        <taxon>unclassified sequences</taxon>
        <taxon>metagenomes</taxon>
        <taxon>organismal metagenomes</taxon>
    </lineage>
</organism>
<dbReference type="EMBL" id="MT143655">
    <property type="protein sequence ID" value="QJA99539.1"/>
    <property type="molecule type" value="Genomic_DNA"/>
</dbReference>
<evidence type="ECO:0000313" key="8">
    <source>
        <dbReference type="EMBL" id="QJB03924.1"/>
    </source>
</evidence>
<evidence type="ECO:0000256" key="4">
    <source>
        <dbReference type="ARBA" id="ARBA00022679"/>
    </source>
</evidence>
<dbReference type="Pfam" id="PF00535">
    <property type="entry name" value="Glycos_transf_2"/>
    <property type="match status" value="1"/>
</dbReference>
<keyword evidence="2" id="KW-1003">Cell membrane</keyword>
<reference evidence="8" key="1">
    <citation type="submission" date="2020-03" db="EMBL/GenBank/DDBJ databases">
        <title>The deep terrestrial virosphere.</title>
        <authorList>
            <person name="Holmfeldt K."/>
            <person name="Nilsson E."/>
            <person name="Simone D."/>
            <person name="Lopez-Fernandez M."/>
            <person name="Wu X."/>
            <person name="de Brujin I."/>
            <person name="Lundin D."/>
            <person name="Andersson A."/>
            <person name="Bertilsson S."/>
            <person name="Dopson M."/>
        </authorList>
    </citation>
    <scope>NUCLEOTIDE SEQUENCE</scope>
    <source>
        <strain evidence="7">MM171A00973</strain>
        <strain evidence="8">MM171B00522</strain>
    </source>
</reference>